<feature type="transmembrane region" description="Helical" evidence="1">
    <location>
        <begin position="12"/>
        <end position="33"/>
    </location>
</feature>
<name>A0A8S5TPM8_9CAUD</name>
<keyword evidence="1" id="KW-1133">Transmembrane helix</keyword>
<keyword evidence="1" id="KW-0472">Membrane</keyword>
<keyword evidence="1" id="KW-0812">Transmembrane</keyword>
<accession>A0A8S5TPM8</accession>
<protein>
    <submittedName>
        <fullName evidence="2">Uncharacterized protein</fullName>
    </submittedName>
</protein>
<sequence>MNKLWQKNNRTMYSSVFNVPAGYCVTLFATGLLDEKVRQSAEEFTVPQIVCVRRLVHGYEKAQTIPCEGCCGYIFDLANVRADTINDELVSTCGRPWQLDPCRNIGIIGVPGTYRLHINDATAVGVAQVYADWYKASQIPSQVESLFFI</sequence>
<reference evidence="2" key="1">
    <citation type="journal article" date="2021" name="Proc. Natl. Acad. Sci. U.S.A.">
        <title>A Catalog of Tens of Thousands of Viruses from Human Metagenomes Reveals Hidden Associations with Chronic Diseases.</title>
        <authorList>
            <person name="Tisza M.J."/>
            <person name="Buck C.B."/>
        </authorList>
    </citation>
    <scope>NUCLEOTIDE SEQUENCE</scope>
    <source>
        <strain evidence="2">Ct2iq11</strain>
    </source>
</reference>
<dbReference type="EMBL" id="BK032872">
    <property type="protein sequence ID" value="DAF65072.1"/>
    <property type="molecule type" value="Genomic_DNA"/>
</dbReference>
<proteinExistence type="predicted"/>
<evidence type="ECO:0000313" key="2">
    <source>
        <dbReference type="EMBL" id="DAF65072.1"/>
    </source>
</evidence>
<organism evidence="2">
    <name type="scientific">Podoviridae sp. ct2iq11</name>
    <dbReference type="NCBI Taxonomy" id="2827720"/>
    <lineage>
        <taxon>Viruses</taxon>
        <taxon>Duplodnaviria</taxon>
        <taxon>Heunggongvirae</taxon>
        <taxon>Uroviricota</taxon>
        <taxon>Caudoviricetes</taxon>
    </lineage>
</organism>
<evidence type="ECO:0000256" key="1">
    <source>
        <dbReference type="SAM" id="Phobius"/>
    </source>
</evidence>